<dbReference type="CDD" id="cd00165">
    <property type="entry name" value="S4"/>
    <property type="match status" value="1"/>
</dbReference>
<dbReference type="EMBL" id="FWXK01000007">
    <property type="protein sequence ID" value="SMC45602.1"/>
    <property type="molecule type" value="Genomic_DNA"/>
</dbReference>
<evidence type="ECO:0000256" key="5">
    <source>
        <dbReference type="RuleBase" id="RU003887"/>
    </source>
</evidence>
<dbReference type="Proteomes" id="UP000243884">
    <property type="component" value="Unassembled WGS sequence"/>
</dbReference>
<evidence type="ECO:0000259" key="6">
    <source>
        <dbReference type="Pfam" id="PF00849"/>
    </source>
</evidence>
<dbReference type="GO" id="GO:0006364">
    <property type="term" value="P:rRNA processing"/>
    <property type="evidence" value="ECO:0007669"/>
    <property type="project" value="UniProtKB-ARBA"/>
</dbReference>
<dbReference type="PANTHER" id="PTHR47683">
    <property type="entry name" value="PSEUDOURIDINE SYNTHASE FAMILY PROTEIN-RELATED"/>
    <property type="match status" value="1"/>
</dbReference>
<dbReference type="PROSITE" id="PS01149">
    <property type="entry name" value="PSI_RSU"/>
    <property type="match status" value="1"/>
</dbReference>
<dbReference type="AlphaFoldDB" id="A0A1W1ZBF4"/>
<dbReference type="STRING" id="371602.SAMN04487984_1232"/>
<evidence type="ECO:0000256" key="1">
    <source>
        <dbReference type="ARBA" id="ARBA00008348"/>
    </source>
</evidence>
<dbReference type="PROSITE" id="PS50889">
    <property type="entry name" value="S4"/>
    <property type="match status" value="1"/>
</dbReference>
<dbReference type="RefSeq" id="WP_084099347.1">
    <property type="nucleotide sequence ID" value="NZ_FWXK01000007.1"/>
</dbReference>
<dbReference type="GO" id="GO:0001522">
    <property type="term" value="P:pseudouridine synthesis"/>
    <property type="evidence" value="ECO:0007669"/>
    <property type="project" value="InterPro"/>
</dbReference>
<dbReference type="GO" id="GO:0009982">
    <property type="term" value="F:pseudouridine synthase activity"/>
    <property type="evidence" value="ECO:0007669"/>
    <property type="project" value="InterPro"/>
</dbReference>
<keyword evidence="3 5" id="KW-0413">Isomerase</keyword>
<dbReference type="SUPFAM" id="SSF55174">
    <property type="entry name" value="Alpha-L RNA-binding motif"/>
    <property type="match status" value="1"/>
</dbReference>
<evidence type="ECO:0000256" key="4">
    <source>
        <dbReference type="PROSITE-ProRule" id="PRU00182"/>
    </source>
</evidence>
<evidence type="ECO:0000313" key="8">
    <source>
        <dbReference type="Proteomes" id="UP000243884"/>
    </source>
</evidence>
<evidence type="ECO:0000256" key="3">
    <source>
        <dbReference type="ARBA" id="ARBA00023235"/>
    </source>
</evidence>
<evidence type="ECO:0000256" key="2">
    <source>
        <dbReference type="ARBA" id="ARBA00022884"/>
    </source>
</evidence>
<keyword evidence="2 4" id="KW-0694">RNA-binding</keyword>
<dbReference type="SUPFAM" id="SSF55120">
    <property type="entry name" value="Pseudouridine synthase"/>
    <property type="match status" value="1"/>
</dbReference>
<dbReference type="InterPro" id="IPR006145">
    <property type="entry name" value="PsdUridine_synth_RsuA/RluA"/>
</dbReference>
<dbReference type="InterPro" id="IPR036986">
    <property type="entry name" value="S4_RNA-bd_sf"/>
</dbReference>
<dbReference type="InterPro" id="IPR020094">
    <property type="entry name" value="TruA/RsuA/RluB/E/F_N"/>
</dbReference>
<dbReference type="OrthoDB" id="9807213at2"/>
<dbReference type="GO" id="GO:0140098">
    <property type="term" value="F:catalytic activity, acting on RNA"/>
    <property type="evidence" value="ECO:0007669"/>
    <property type="project" value="UniProtKB-ARBA"/>
</dbReference>
<feature type="domain" description="Pseudouridine synthase RsuA/RluA-like" evidence="6">
    <location>
        <begin position="61"/>
        <end position="195"/>
    </location>
</feature>
<dbReference type="EC" id="5.4.99.-" evidence="5"/>
<dbReference type="InterPro" id="IPR050343">
    <property type="entry name" value="RsuA_PseudoU_synthase"/>
</dbReference>
<dbReference type="NCBIfam" id="TIGR00093">
    <property type="entry name" value="pseudouridine synthase"/>
    <property type="match status" value="1"/>
</dbReference>
<organism evidence="7 8">
    <name type="scientific">Aerococcus suis</name>
    <dbReference type="NCBI Taxonomy" id="371602"/>
    <lineage>
        <taxon>Bacteria</taxon>
        <taxon>Bacillati</taxon>
        <taxon>Bacillota</taxon>
        <taxon>Bacilli</taxon>
        <taxon>Lactobacillales</taxon>
        <taxon>Aerococcaceae</taxon>
        <taxon>Aerococcus</taxon>
    </lineage>
</organism>
<reference evidence="8" key="1">
    <citation type="submission" date="2017-04" db="EMBL/GenBank/DDBJ databases">
        <authorList>
            <person name="Varghese N."/>
            <person name="Submissions S."/>
        </authorList>
    </citation>
    <scope>NUCLEOTIDE SEQUENCE [LARGE SCALE GENOMIC DNA]</scope>
    <source>
        <strain evidence="8">DSM 21500</strain>
    </source>
</reference>
<dbReference type="InterPro" id="IPR020103">
    <property type="entry name" value="PsdUridine_synth_cat_dom_sf"/>
</dbReference>
<dbReference type="FunFam" id="3.30.70.1560:FF:000001">
    <property type="entry name" value="Pseudouridine synthase"/>
    <property type="match status" value="1"/>
</dbReference>
<dbReference type="Gene3D" id="3.30.70.580">
    <property type="entry name" value="Pseudouridine synthase I, catalytic domain, N-terminal subdomain"/>
    <property type="match status" value="1"/>
</dbReference>
<proteinExistence type="inferred from homology"/>
<dbReference type="Gene3D" id="3.30.70.1560">
    <property type="entry name" value="Alpha-L RNA-binding motif"/>
    <property type="match status" value="1"/>
</dbReference>
<dbReference type="Gene3D" id="3.10.290.10">
    <property type="entry name" value="RNA-binding S4 domain"/>
    <property type="match status" value="1"/>
</dbReference>
<dbReference type="Pfam" id="PF00849">
    <property type="entry name" value="PseudoU_synth_2"/>
    <property type="match status" value="1"/>
</dbReference>
<dbReference type="InterPro" id="IPR042092">
    <property type="entry name" value="PsdUridine_s_RsuA/RluB/E/F_cat"/>
</dbReference>
<evidence type="ECO:0000313" key="7">
    <source>
        <dbReference type="EMBL" id="SMC45602.1"/>
    </source>
</evidence>
<comment type="similarity">
    <text evidence="1 5">Belongs to the pseudouridine synthase RsuA family.</text>
</comment>
<dbReference type="InterPro" id="IPR018496">
    <property type="entry name" value="PsdUridine_synth_RsuA/RluB_CS"/>
</dbReference>
<protein>
    <recommendedName>
        <fullName evidence="5">Pseudouridine synthase</fullName>
        <ecNumber evidence="5">5.4.99.-</ecNumber>
    </recommendedName>
</protein>
<dbReference type="PANTHER" id="PTHR47683:SF4">
    <property type="entry name" value="PSEUDOURIDINE SYNTHASE"/>
    <property type="match status" value="1"/>
</dbReference>
<accession>A0A1W1ZBF4</accession>
<dbReference type="GO" id="GO:0003723">
    <property type="term" value="F:RNA binding"/>
    <property type="evidence" value="ECO:0007669"/>
    <property type="project" value="UniProtKB-KW"/>
</dbReference>
<dbReference type="InterPro" id="IPR000748">
    <property type="entry name" value="PsdUridine_synth_RsuA/RluB/E/F"/>
</dbReference>
<sequence>MHILDALSEGLQISKKRSKQLIRQQHVVLNGEIVSAFNLAVDANWDELMVNGQQVDFQKHHYWVVNKPTGCVSAKKDSQWPTVLDCFPSSYGPSQLSIVGRLDRNACGLMLLTDNGQLHYLLENPKFVVSKTYRVKVNGWLREDAIQIFQEGVVFLDGYQCQPSQLRILHQGLDESIAEVTIIEGKRHQVKKMFLSVGVKVTYLERIALGPLTLHSDLSRGKFRPLTANEARGLHQILQKYQKR</sequence>
<keyword evidence="8" id="KW-1185">Reference proteome</keyword>
<dbReference type="GO" id="GO:0005829">
    <property type="term" value="C:cytosol"/>
    <property type="evidence" value="ECO:0007669"/>
    <property type="project" value="UniProtKB-ARBA"/>
</dbReference>
<name>A0A1W1ZBF4_9LACT</name>
<gene>
    <name evidence="7" type="ORF">SAMN04487984_1232</name>
</gene>